<evidence type="ECO:0000256" key="1">
    <source>
        <dbReference type="SAM" id="Phobius"/>
    </source>
</evidence>
<name>A0ABX1GL78_9FLAO</name>
<reference evidence="3 4" key="1">
    <citation type="submission" date="2020-04" db="EMBL/GenBank/DDBJ databases">
        <authorList>
            <person name="Yoon J."/>
        </authorList>
    </citation>
    <scope>NUCLEOTIDE SEQUENCE [LARGE SCALE GENOMIC DNA]</scope>
    <source>
        <strain evidence="3 4">DJ-13</strain>
    </source>
</reference>
<gene>
    <name evidence="3" type="ORF">HCU67_00215</name>
</gene>
<organism evidence="3 4">
    <name type="scientific">Croceivirga thetidis</name>
    <dbReference type="NCBI Taxonomy" id="2721623"/>
    <lineage>
        <taxon>Bacteria</taxon>
        <taxon>Pseudomonadati</taxon>
        <taxon>Bacteroidota</taxon>
        <taxon>Flavobacteriia</taxon>
        <taxon>Flavobacteriales</taxon>
        <taxon>Flavobacteriaceae</taxon>
        <taxon>Croceivirga</taxon>
    </lineage>
</organism>
<comment type="caution">
    <text evidence="3">The sequence shown here is derived from an EMBL/GenBank/DDBJ whole genome shotgun (WGS) entry which is preliminary data.</text>
</comment>
<evidence type="ECO:0000313" key="4">
    <source>
        <dbReference type="Proteomes" id="UP000718451"/>
    </source>
</evidence>
<keyword evidence="1" id="KW-0472">Membrane</keyword>
<dbReference type="RefSeq" id="WP_168550604.1">
    <property type="nucleotide sequence ID" value="NZ_JAAWWL010000001.1"/>
</dbReference>
<keyword evidence="1" id="KW-1133">Transmembrane helix</keyword>
<dbReference type="Gene3D" id="3.40.50.10140">
    <property type="entry name" value="Toll/interleukin-1 receptor homology (TIR) domain"/>
    <property type="match status" value="1"/>
</dbReference>
<dbReference type="PROSITE" id="PS50104">
    <property type="entry name" value="TIR"/>
    <property type="match status" value="1"/>
</dbReference>
<protein>
    <submittedName>
        <fullName evidence="3">Toll/interleukin-1 receptor domain-containing protein</fullName>
    </submittedName>
</protein>
<keyword evidence="4" id="KW-1185">Reference proteome</keyword>
<dbReference type="SMART" id="SM00255">
    <property type="entry name" value="TIR"/>
    <property type="match status" value="1"/>
</dbReference>
<feature type="domain" description="TIR" evidence="2">
    <location>
        <begin position="1"/>
        <end position="127"/>
    </location>
</feature>
<accession>A0ABX1GL78</accession>
<dbReference type="SUPFAM" id="SSF52200">
    <property type="entry name" value="Toll/Interleukin receptor TIR domain"/>
    <property type="match status" value="1"/>
</dbReference>
<keyword evidence="3" id="KW-0675">Receptor</keyword>
<dbReference type="EMBL" id="JAAWWL010000001">
    <property type="protein sequence ID" value="NKI30349.1"/>
    <property type="molecule type" value="Genomic_DNA"/>
</dbReference>
<evidence type="ECO:0000259" key="2">
    <source>
        <dbReference type="PROSITE" id="PS50104"/>
    </source>
</evidence>
<sequence length="630" mass="71663">MKYKGFISYKHGDDDALAKNLEKALEKFAKPTFKRRAIEIFRDGNDLSAAADLGEKIRGGLDNSEYFICLANPKYANSKWCVREAEFWRENKSVDNFLILLTDGEILWDENTNDFDWDKTTALPKELSGFFKGEPFFIDFRDAGQPQEQNLDNPGFKNRLVLLAATLHGKSIGDMVGEAAKQHKRTLRIRNAALAVLSTLLLISIFATINAIKQRNTALLNNYLASSKAQLSEDPTKALRLAEHAYLYAKEKNLPSLEAAEQLIKVFYSGNGFYQEGLNLSVDFNKSEVDFKKQQNPYYYAIRNYADSIYQKAGQNKGYASYTGAIFPGNNSIPPLYLITSRTGPQSEFPQLHFFEEDYEGYLSVNKVDIVLEEFLDYVAYISDVSIAENGKYSLLGAANSKAVLIDNTLYQRESKINIFKDRAIFNTRNNDPIEQVAFSEDQKYLATLSLSTKTENERVIVLGNAIYYYQVEPFPYIEFNTNEKDGMYYSLGENMEIQLPEDAEESSFVFLGAHELYDKDEFITSFPKAQHSGLDYIDNEANGYKANFLGVFNASGDLLIKLNLFWIDNSGVSYSFSEDGEFFRVAYFDGTERVFALNPEFIIDRLNDTETMGHVAKLSSEDKERFLIE</sequence>
<feature type="transmembrane region" description="Helical" evidence="1">
    <location>
        <begin position="192"/>
        <end position="212"/>
    </location>
</feature>
<dbReference type="InterPro" id="IPR035897">
    <property type="entry name" value="Toll_tir_struct_dom_sf"/>
</dbReference>
<dbReference type="Pfam" id="PF13676">
    <property type="entry name" value="TIR_2"/>
    <property type="match status" value="1"/>
</dbReference>
<proteinExistence type="predicted"/>
<dbReference type="InterPro" id="IPR000157">
    <property type="entry name" value="TIR_dom"/>
</dbReference>
<dbReference type="Proteomes" id="UP000718451">
    <property type="component" value="Unassembled WGS sequence"/>
</dbReference>
<keyword evidence="1" id="KW-0812">Transmembrane</keyword>
<evidence type="ECO:0000313" key="3">
    <source>
        <dbReference type="EMBL" id="NKI30349.1"/>
    </source>
</evidence>